<evidence type="ECO:0000313" key="8">
    <source>
        <dbReference type="EMBL" id="KKU91442.1"/>
    </source>
</evidence>
<dbReference type="SUPFAM" id="SSF53328">
    <property type="entry name" value="Formyltransferase"/>
    <property type="match status" value="1"/>
</dbReference>
<accession>A0A0G1UBF0</accession>
<name>A0A0G1UBF0_9BACT</name>
<evidence type="ECO:0000259" key="7">
    <source>
        <dbReference type="Pfam" id="PF02911"/>
    </source>
</evidence>
<dbReference type="GO" id="GO:0005829">
    <property type="term" value="C:cytosol"/>
    <property type="evidence" value="ECO:0007669"/>
    <property type="project" value="TreeGrafter"/>
</dbReference>
<dbReference type="InterPro" id="IPR044135">
    <property type="entry name" value="Met-tRNA-FMT_C"/>
</dbReference>
<dbReference type="InterPro" id="IPR011034">
    <property type="entry name" value="Formyl_transferase-like_C_sf"/>
</dbReference>
<evidence type="ECO:0000256" key="3">
    <source>
        <dbReference type="ARBA" id="ARBA00022679"/>
    </source>
</evidence>
<dbReference type="Pfam" id="PF00551">
    <property type="entry name" value="Formyl_trans_N"/>
    <property type="match status" value="1"/>
</dbReference>
<feature type="binding site" evidence="5">
    <location>
        <begin position="110"/>
        <end position="113"/>
    </location>
    <ligand>
        <name>(6S)-5,6,7,8-tetrahydrofolate</name>
        <dbReference type="ChEBI" id="CHEBI:57453"/>
    </ligand>
</feature>
<dbReference type="GO" id="GO:0004479">
    <property type="term" value="F:methionyl-tRNA formyltransferase activity"/>
    <property type="evidence" value="ECO:0007669"/>
    <property type="project" value="UniProtKB-UniRule"/>
</dbReference>
<dbReference type="AlphaFoldDB" id="A0A0G1UBF0"/>
<dbReference type="EC" id="2.1.2.9" evidence="2 5"/>
<dbReference type="PROSITE" id="PS00373">
    <property type="entry name" value="GART"/>
    <property type="match status" value="1"/>
</dbReference>
<dbReference type="EMBL" id="LCPF01000001">
    <property type="protein sequence ID" value="KKU91442.1"/>
    <property type="molecule type" value="Genomic_DNA"/>
</dbReference>
<dbReference type="InterPro" id="IPR001555">
    <property type="entry name" value="GART_AS"/>
</dbReference>
<dbReference type="CDD" id="cd08704">
    <property type="entry name" value="Met_tRNA_FMT_C"/>
    <property type="match status" value="1"/>
</dbReference>
<dbReference type="Proteomes" id="UP000034956">
    <property type="component" value="Unassembled WGS sequence"/>
</dbReference>
<evidence type="ECO:0000256" key="2">
    <source>
        <dbReference type="ARBA" id="ARBA00012261"/>
    </source>
</evidence>
<dbReference type="InterPro" id="IPR005794">
    <property type="entry name" value="Fmt"/>
</dbReference>
<dbReference type="InterPro" id="IPR005793">
    <property type="entry name" value="Formyl_trans_C"/>
</dbReference>
<comment type="caution">
    <text evidence="8">The sequence shown here is derived from an EMBL/GenBank/DDBJ whole genome shotgun (WGS) entry which is preliminary data.</text>
</comment>
<feature type="domain" description="Formyl transferase C-terminal" evidence="7">
    <location>
        <begin position="215"/>
        <end position="266"/>
    </location>
</feature>
<evidence type="ECO:0000256" key="1">
    <source>
        <dbReference type="ARBA" id="ARBA00010699"/>
    </source>
</evidence>
<evidence type="ECO:0000256" key="5">
    <source>
        <dbReference type="HAMAP-Rule" id="MF_00182"/>
    </source>
</evidence>
<proteinExistence type="inferred from homology"/>
<evidence type="ECO:0000256" key="4">
    <source>
        <dbReference type="ARBA" id="ARBA00022917"/>
    </source>
</evidence>
<comment type="catalytic activity">
    <reaction evidence="5">
        <text>L-methionyl-tRNA(fMet) + (6R)-10-formyltetrahydrofolate = N-formyl-L-methionyl-tRNA(fMet) + (6S)-5,6,7,8-tetrahydrofolate + H(+)</text>
        <dbReference type="Rhea" id="RHEA:24380"/>
        <dbReference type="Rhea" id="RHEA-COMP:9952"/>
        <dbReference type="Rhea" id="RHEA-COMP:9953"/>
        <dbReference type="ChEBI" id="CHEBI:15378"/>
        <dbReference type="ChEBI" id="CHEBI:57453"/>
        <dbReference type="ChEBI" id="CHEBI:78530"/>
        <dbReference type="ChEBI" id="CHEBI:78844"/>
        <dbReference type="ChEBI" id="CHEBI:195366"/>
        <dbReference type="EC" id="2.1.2.9"/>
    </reaction>
</comment>
<sequence length="286" mass="31571">MKYAFFGTPEFAAIILRGLIEAQMPPTLVISNPDRPMGRKKIVMPPPAKSIAEKSGIPVWQPENLEIGNWKSEISKLGGVDLGVIAAYGKIIPKEILDTLPDKFIVVHPSLLPRWRGATPIQSAILAGDKITGTTLFLADEKIDHGPIIAGREFPISPSTPSSGPRGNLQFSTLHDKLAELGAKLLLETLPKFLRGEIKAQAQNEEYATYTKKFSTDDAYVDLAKDDPIAIERKVRALNPEPGVWTLQQAQGKPKRMKILEAELTDGKLRLKKIQWEGKTPQDLQI</sequence>
<comment type="function">
    <text evidence="5">Attaches a formyl group to the free amino group of methionyl-tRNA(fMet). The formyl group appears to play a dual role in the initiator identity of N-formylmethionyl-tRNA by promoting its recognition by IF2 and preventing the misappropriation of this tRNA by the elongation apparatus.</text>
</comment>
<dbReference type="Pfam" id="PF02911">
    <property type="entry name" value="Formyl_trans_C"/>
    <property type="match status" value="1"/>
</dbReference>
<dbReference type="HAMAP" id="MF_00182">
    <property type="entry name" value="Formyl_trans"/>
    <property type="match status" value="1"/>
</dbReference>
<dbReference type="Gene3D" id="3.40.50.12230">
    <property type="match status" value="1"/>
</dbReference>
<gene>
    <name evidence="5" type="primary">fmt</name>
    <name evidence="8" type="ORF">UY23_C0001G0048</name>
</gene>
<dbReference type="CDD" id="cd08646">
    <property type="entry name" value="FMT_core_Met-tRNA-FMT_N"/>
    <property type="match status" value="1"/>
</dbReference>
<protein>
    <recommendedName>
        <fullName evidence="2 5">Methionyl-tRNA formyltransferase</fullName>
        <ecNumber evidence="2 5">2.1.2.9</ecNumber>
    </recommendedName>
</protein>
<dbReference type="SUPFAM" id="SSF50486">
    <property type="entry name" value="FMT C-terminal domain-like"/>
    <property type="match status" value="1"/>
</dbReference>
<dbReference type="PANTHER" id="PTHR11138">
    <property type="entry name" value="METHIONYL-TRNA FORMYLTRANSFERASE"/>
    <property type="match status" value="1"/>
</dbReference>
<dbReference type="NCBIfam" id="TIGR00460">
    <property type="entry name" value="fmt"/>
    <property type="match status" value="1"/>
</dbReference>
<keyword evidence="4 5" id="KW-0648">Protein biosynthesis</keyword>
<organism evidence="8 9">
    <name type="scientific">Candidatus Jorgensenbacteria bacterium GW2011_GWA1_48_11</name>
    <dbReference type="NCBI Taxonomy" id="1618660"/>
    <lineage>
        <taxon>Bacteria</taxon>
        <taxon>Candidatus Joergenseniibacteriota</taxon>
    </lineage>
</organism>
<dbReference type="PATRIC" id="fig|1618660.3.peg.48"/>
<reference evidence="8 9" key="1">
    <citation type="journal article" date="2015" name="Nature">
        <title>rRNA introns, odd ribosomes, and small enigmatic genomes across a large radiation of phyla.</title>
        <authorList>
            <person name="Brown C.T."/>
            <person name="Hug L.A."/>
            <person name="Thomas B.C."/>
            <person name="Sharon I."/>
            <person name="Castelle C.J."/>
            <person name="Singh A."/>
            <person name="Wilkins M.J."/>
            <person name="Williams K.H."/>
            <person name="Banfield J.F."/>
        </authorList>
    </citation>
    <scope>NUCLEOTIDE SEQUENCE [LARGE SCALE GENOMIC DNA]</scope>
</reference>
<keyword evidence="3 5" id="KW-0808">Transferase</keyword>
<feature type="domain" description="Formyl transferase N-terminal" evidence="6">
    <location>
        <begin position="1"/>
        <end position="159"/>
    </location>
</feature>
<evidence type="ECO:0000313" key="9">
    <source>
        <dbReference type="Proteomes" id="UP000034956"/>
    </source>
</evidence>
<dbReference type="InterPro" id="IPR041711">
    <property type="entry name" value="Met-tRNA-FMT_N"/>
</dbReference>
<comment type="similarity">
    <text evidence="1 5">Belongs to the Fmt family.</text>
</comment>
<dbReference type="PANTHER" id="PTHR11138:SF5">
    <property type="entry name" value="METHIONYL-TRNA FORMYLTRANSFERASE, MITOCHONDRIAL"/>
    <property type="match status" value="1"/>
</dbReference>
<dbReference type="InterPro" id="IPR036477">
    <property type="entry name" value="Formyl_transf_N_sf"/>
</dbReference>
<evidence type="ECO:0000259" key="6">
    <source>
        <dbReference type="Pfam" id="PF00551"/>
    </source>
</evidence>
<dbReference type="InterPro" id="IPR002376">
    <property type="entry name" value="Formyl_transf_N"/>
</dbReference>